<dbReference type="RefSeq" id="WP_110045382.1">
    <property type="nucleotide sequence ID" value="NZ_CP054612.1"/>
</dbReference>
<comment type="caution">
    <text evidence="1">The sequence shown here is derived from an EMBL/GenBank/DDBJ whole genome shotgun (WGS) entry which is preliminary data.</text>
</comment>
<evidence type="ECO:0000313" key="1">
    <source>
        <dbReference type="EMBL" id="PWV99377.1"/>
    </source>
</evidence>
<sequence>MNLIEMKQAEFDSMSDERLGWSCVEPFLMSIRAKDTATKTKVIRSLNPSQQALCMFKVFYGHARGSAHELYAWVAYLLHTPGYWQGVTKGLSFFGDDRMLQLLEDMRQFIVERKQGAGDSTEFHPLHNIEHDNELTNRVVHFYARFQSLEHDSLKQISSFIRANPQDFVKIEG</sequence>
<gene>
    <name evidence="1" type="ORF">DFQ01_11593</name>
</gene>
<protein>
    <recommendedName>
        <fullName evidence="3">DUF4375 domain-containing protein</fullName>
    </recommendedName>
</protein>
<proteinExistence type="predicted"/>
<keyword evidence="2" id="KW-1185">Reference proteome</keyword>
<name>A0A2V2YQQ8_9BACL</name>
<reference evidence="1 2" key="1">
    <citation type="submission" date="2018-05" db="EMBL/GenBank/DDBJ databases">
        <title>Genomic Encyclopedia of Type Strains, Phase III (KMG-III): the genomes of soil and plant-associated and newly described type strains.</title>
        <authorList>
            <person name="Whitman W."/>
        </authorList>
    </citation>
    <scope>NUCLEOTIDE SEQUENCE [LARGE SCALE GENOMIC DNA]</scope>
    <source>
        <strain evidence="1 2">CECT 5696</strain>
    </source>
</reference>
<evidence type="ECO:0000313" key="2">
    <source>
        <dbReference type="Proteomes" id="UP000246635"/>
    </source>
</evidence>
<dbReference type="Proteomes" id="UP000246635">
    <property type="component" value="Unassembled WGS sequence"/>
</dbReference>
<dbReference type="AlphaFoldDB" id="A0A2V2YQQ8"/>
<accession>A0A2V2YQQ8</accession>
<organism evidence="1 2">
    <name type="scientific">Paenibacillus cellulosilyticus</name>
    <dbReference type="NCBI Taxonomy" id="375489"/>
    <lineage>
        <taxon>Bacteria</taxon>
        <taxon>Bacillati</taxon>
        <taxon>Bacillota</taxon>
        <taxon>Bacilli</taxon>
        <taxon>Bacillales</taxon>
        <taxon>Paenibacillaceae</taxon>
        <taxon>Paenibacillus</taxon>
    </lineage>
</organism>
<evidence type="ECO:0008006" key="3">
    <source>
        <dbReference type="Google" id="ProtNLM"/>
    </source>
</evidence>
<dbReference type="OrthoDB" id="2661274at2"/>
<dbReference type="EMBL" id="QGTQ01000015">
    <property type="protein sequence ID" value="PWV99377.1"/>
    <property type="molecule type" value="Genomic_DNA"/>
</dbReference>
<dbReference type="Gene3D" id="1.20.1420.60">
    <property type="match status" value="1"/>
</dbReference>